<evidence type="ECO:0000313" key="2">
    <source>
        <dbReference type="Proteomes" id="UP001165679"/>
    </source>
</evidence>
<gene>
    <name evidence="1" type="ORF">OL599_14160</name>
</gene>
<proteinExistence type="predicted"/>
<dbReference type="InterPro" id="IPR036390">
    <property type="entry name" value="WH_DNA-bd_sf"/>
</dbReference>
<accession>A0AA41YUM2</accession>
<dbReference type="EMBL" id="JAPDNT010000011">
    <property type="protein sequence ID" value="MCW3475722.1"/>
    <property type="molecule type" value="Genomic_DNA"/>
</dbReference>
<dbReference type="SUPFAM" id="SSF46785">
    <property type="entry name" value="Winged helix' DNA-binding domain"/>
    <property type="match status" value="1"/>
</dbReference>
<sequence length="97" mass="10214">MSEQTLIEAQILRLTAASGPGTSICPSDVARAVSPPEGDVWRQKLTAVRRAAIRLAQAGRIDILRKGKPVAADALADGVKGVIRLRIRPQAGPPAPE</sequence>
<dbReference type="AlphaFoldDB" id="A0AA41YUM2"/>
<dbReference type="InterPro" id="IPR021660">
    <property type="entry name" value="DUF3253"/>
</dbReference>
<name>A0AA41YUM2_9PROT</name>
<dbReference type="RefSeq" id="WP_264714449.1">
    <property type="nucleotide sequence ID" value="NZ_JAPDNT010000011.1"/>
</dbReference>
<evidence type="ECO:0000313" key="1">
    <source>
        <dbReference type="EMBL" id="MCW3475722.1"/>
    </source>
</evidence>
<dbReference type="Gene3D" id="1.10.10.10">
    <property type="entry name" value="Winged helix-like DNA-binding domain superfamily/Winged helix DNA-binding domain"/>
    <property type="match status" value="1"/>
</dbReference>
<reference evidence="1" key="2">
    <citation type="submission" date="2022-10" db="EMBL/GenBank/DDBJ databases">
        <authorList>
            <person name="Trinh H.N."/>
        </authorList>
    </citation>
    <scope>NUCLEOTIDE SEQUENCE</scope>
    <source>
        <strain evidence="1">RN2-1</strain>
    </source>
</reference>
<dbReference type="InterPro" id="IPR036388">
    <property type="entry name" value="WH-like_DNA-bd_sf"/>
</dbReference>
<comment type="caution">
    <text evidence="1">The sequence shown here is derived from an EMBL/GenBank/DDBJ whole genome shotgun (WGS) entry which is preliminary data.</text>
</comment>
<protein>
    <submittedName>
        <fullName evidence="1">DUF3253 domain-containing protein</fullName>
    </submittedName>
</protein>
<reference evidence="1" key="1">
    <citation type="submission" date="2022-09" db="EMBL/GenBank/DDBJ databases">
        <title>Rhodovastum sp. nov. RN2-1 isolated from soil in Seongnam, South Korea.</title>
        <authorList>
            <person name="Le N.T."/>
        </authorList>
    </citation>
    <scope>NUCLEOTIDE SEQUENCE</scope>
    <source>
        <strain evidence="1">RN2-1</strain>
    </source>
</reference>
<keyword evidence="2" id="KW-1185">Reference proteome</keyword>
<dbReference type="Pfam" id="PF11625">
    <property type="entry name" value="DUF3253"/>
    <property type="match status" value="1"/>
</dbReference>
<organism evidence="1 2">
    <name type="scientific">Limobrevibacterium gyesilva</name>
    <dbReference type="NCBI Taxonomy" id="2991712"/>
    <lineage>
        <taxon>Bacteria</taxon>
        <taxon>Pseudomonadati</taxon>
        <taxon>Pseudomonadota</taxon>
        <taxon>Alphaproteobacteria</taxon>
        <taxon>Acetobacterales</taxon>
        <taxon>Acetobacteraceae</taxon>
        <taxon>Limobrevibacterium</taxon>
    </lineage>
</organism>
<dbReference type="Proteomes" id="UP001165679">
    <property type="component" value="Unassembled WGS sequence"/>
</dbReference>